<dbReference type="AlphaFoldDB" id="A0A0L0ETM5"/>
<protein>
    <submittedName>
        <fullName evidence="1">Uncharacterized protein</fullName>
    </submittedName>
</protein>
<accession>A0A0L0ETM5</accession>
<name>A0A0L0ETM5_9GAMM</name>
<evidence type="ECO:0000313" key="2">
    <source>
        <dbReference type="Proteomes" id="UP000036850"/>
    </source>
</evidence>
<organism evidence="1 2">
    <name type="scientific">Pseudoalteromonas rubra</name>
    <dbReference type="NCBI Taxonomy" id="43658"/>
    <lineage>
        <taxon>Bacteria</taxon>
        <taxon>Pseudomonadati</taxon>
        <taxon>Pseudomonadota</taxon>
        <taxon>Gammaproteobacteria</taxon>
        <taxon>Alteromonadales</taxon>
        <taxon>Pseudoalteromonadaceae</taxon>
        <taxon>Pseudoalteromonas</taxon>
    </lineage>
</organism>
<gene>
    <name evidence="1" type="ORF">AC626_12170</name>
</gene>
<dbReference type="EMBL" id="LFZX01000085">
    <property type="protein sequence ID" value="KNC67228.1"/>
    <property type="molecule type" value="Genomic_DNA"/>
</dbReference>
<dbReference type="PATRIC" id="fig|43658.6.peg.5507"/>
<comment type="caution">
    <text evidence="1">The sequence shown here is derived from an EMBL/GenBank/DDBJ whole genome shotgun (WGS) entry which is preliminary data.</text>
</comment>
<reference evidence="2" key="1">
    <citation type="submission" date="2015-07" db="EMBL/GenBank/DDBJ databases">
        <title>Draft genome sequence of a Pseudoalteromonas rubra strain, OCN096, isolated from Kaneohe Bay, Oahu, Hawaii.</title>
        <authorList>
            <person name="Beurmann S."/>
            <person name="Ushijima B."/>
            <person name="Belcaid M."/>
            <person name="Callahan S.M."/>
            <person name="Aeby G.S."/>
        </authorList>
    </citation>
    <scope>NUCLEOTIDE SEQUENCE [LARGE SCALE GENOMIC DNA]</scope>
    <source>
        <strain evidence="2">OCN096</strain>
    </source>
</reference>
<sequence>MRDFAGEASFASAGIGPLMLEGSLSDSGKYGFNTNFGAGYSMSGGGQQHQFLVYGMVCCRVVVVLMN</sequence>
<evidence type="ECO:0000313" key="1">
    <source>
        <dbReference type="EMBL" id="KNC67228.1"/>
    </source>
</evidence>
<dbReference type="Proteomes" id="UP000036850">
    <property type="component" value="Unassembled WGS sequence"/>
</dbReference>
<proteinExistence type="predicted"/>